<dbReference type="Proteomes" id="UP000316291">
    <property type="component" value="Unassembled WGS sequence"/>
</dbReference>
<keyword evidence="3" id="KW-1185">Reference proteome</keyword>
<evidence type="ECO:0000313" key="2">
    <source>
        <dbReference type="EMBL" id="TWI71326.1"/>
    </source>
</evidence>
<reference evidence="2 3" key="1">
    <citation type="journal article" date="2015" name="Stand. Genomic Sci.">
        <title>Genomic Encyclopedia of Bacterial and Archaeal Type Strains, Phase III: the genomes of soil and plant-associated and newly described type strains.</title>
        <authorList>
            <person name="Whitman W.B."/>
            <person name="Woyke T."/>
            <person name="Klenk H.P."/>
            <person name="Zhou Y."/>
            <person name="Lilburn T.G."/>
            <person name="Beck B.J."/>
            <person name="De Vos P."/>
            <person name="Vandamme P."/>
            <person name="Eisen J.A."/>
            <person name="Garrity G."/>
            <person name="Hugenholtz P."/>
            <person name="Kyrpides N.C."/>
        </authorList>
    </citation>
    <scope>NUCLEOTIDE SEQUENCE [LARGE SCALE GENOMIC DNA]</scope>
    <source>
        <strain evidence="2 3">CGMCC 1.10948</strain>
    </source>
</reference>
<keyword evidence="1" id="KW-0472">Membrane</keyword>
<organism evidence="2 3">
    <name type="scientific">Bradyrhizobium huanghuaihaiense</name>
    <dbReference type="NCBI Taxonomy" id="990078"/>
    <lineage>
        <taxon>Bacteria</taxon>
        <taxon>Pseudomonadati</taxon>
        <taxon>Pseudomonadota</taxon>
        <taxon>Alphaproteobacteria</taxon>
        <taxon>Hyphomicrobiales</taxon>
        <taxon>Nitrobacteraceae</taxon>
        <taxon>Bradyrhizobium</taxon>
    </lineage>
</organism>
<evidence type="ECO:0000256" key="1">
    <source>
        <dbReference type="SAM" id="Phobius"/>
    </source>
</evidence>
<sequence>MPARRRFARRPRKVVTSPVSATAPTSYDGVTAARRLARWLALAATPTFAVMAVLTAAPGGGPADMLCGAGQGSLLGGMVPMYLLMSAFHSAAWLRLMAERWRRYCPPAA</sequence>
<proteinExistence type="predicted"/>
<feature type="transmembrane region" description="Helical" evidence="1">
    <location>
        <begin position="36"/>
        <end position="54"/>
    </location>
</feature>
<feature type="transmembrane region" description="Helical" evidence="1">
    <location>
        <begin position="74"/>
        <end position="94"/>
    </location>
</feature>
<keyword evidence="1" id="KW-1133">Transmembrane helix</keyword>
<name>A0A562RSI0_9BRAD</name>
<evidence type="ECO:0000313" key="3">
    <source>
        <dbReference type="Proteomes" id="UP000316291"/>
    </source>
</evidence>
<dbReference type="AlphaFoldDB" id="A0A562RSI0"/>
<accession>A0A562RSI0</accession>
<comment type="caution">
    <text evidence="2">The sequence shown here is derived from an EMBL/GenBank/DDBJ whole genome shotgun (WGS) entry which is preliminary data.</text>
</comment>
<gene>
    <name evidence="2" type="ORF">IQ16_02945</name>
</gene>
<dbReference type="EMBL" id="VLLA01000006">
    <property type="protein sequence ID" value="TWI71326.1"/>
    <property type="molecule type" value="Genomic_DNA"/>
</dbReference>
<protein>
    <submittedName>
        <fullName evidence="2">Uncharacterized protein</fullName>
    </submittedName>
</protein>
<keyword evidence="1" id="KW-0812">Transmembrane</keyword>